<dbReference type="SMART" id="SM00342">
    <property type="entry name" value="HTH_ARAC"/>
    <property type="match status" value="1"/>
</dbReference>
<dbReference type="Pfam" id="PF12833">
    <property type="entry name" value="HTH_18"/>
    <property type="match status" value="1"/>
</dbReference>
<dbReference type="PANTHER" id="PTHR46796">
    <property type="entry name" value="HTH-TYPE TRANSCRIPTIONAL ACTIVATOR RHAS-RELATED"/>
    <property type="match status" value="1"/>
</dbReference>
<evidence type="ECO:0000259" key="4">
    <source>
        <dbReference type="PROSITE" id="PS01124"/>
    </source>
</evidence>
<dbReference type="SUPFAM" id="SSF51215">
    <property type="entry name" value="Regulatory protein AraC"/>
    <property type="match status" value="1"/>
</dbReference>
<keyword evidence="1" id="KW-0805">Transcription regulation</keyword>
<reference evidence="5 6" key="1">
    <citation type="submission" date="2020-12" db="EMBL/GenBank/DDBJ databases">
        <title>Brachybacterium sp. MASK1Z-5, whole genome shotgun sequence.</title>
        <authorList>
            <person name="Tuo L."/>
        </authorList>
    </citation>
    <scope>NUCLEOTIDE SEQUENCE [LARGE SCALE GENOMIC DNA]</scope>
    <source>
        <strain evidence="5 6">MASK1Z-5</strain>
    </source>
</reference>
<evidence type="ECO:0000256" key="2">
    <source>
        <dbReference type="ARBA" id="ARBA00023125"/>
    </source>
</evidence>
<keyword evidence="6" id="KW-1185">Reference proteome</keyword>
<keyword evidence="3" id="KW-0804">Transcription</keyword>
<dbReference type="RefSeq" id="WP_200503780.1">
    <property type="nucleotide sequence ID" value="NZ_JAEDAJ010000015.1"/>
</dbReference>
<accession>A0ABS1BE10</accession>
<comment type="caution">
    <text evidence="5">The sequence shown here is derived from an EMBL/GenBank/DDBJ whole genome shotgun (WGS) entry which is preliminary data.</text>
</comment>
<proteinExistence type="predicted"/>
<evidence type="ECO:0000313" key="5">
    <source>
        <dbReference type="EMBL" id="MBK0332886.1"/>
    </source>
</evidence>
<dbReference type="Proteomes" id="UP000612352">
    <property type="component" value="Unassembled WGS sequence"/>
</dbReference>
<evidence type="ECO:0000256" key="3">
    <source>
        <dbReference type="ARBA" id="ARBA00023163"/>
    </source>
</evidence>
<dbReference type="InterPro" id="IPR014710">
    <property type="entry name" value="RmlC-like_jellyroll"/>
</dbReference>
<gene>
    <name evidence="5" type="ORF">I8D64_15900</name>
</gene>
<name>A0ABS1BE10_9MICO</name>
<keyword evidence="2" id="KW-0238">DNA-binding</keyword>
<dbReference type="SUPFAM" id="SSF46689">
    <property type="entry name" value="Homeodomain-like"/>
    <property type="match status" value="1"/>
</dbReference>
<dbReference type="InterPro" id="IPR037923">
    <property type="entry name" value="HTH-like"/>
</dbReference>
<evidence type="ECO:0000256" key="1">
    <source>
        <dbReference type="ARBA" id="ARBA00023015"/>
    </source>
</evidence>
<dbReference type="Pfam" id="PF02311">
    <property type="entry name" value="AraC_binding"/>
    <property type="match status" value="1"/>
</dbReference>
<dbReference type="InterPro" id="IPR018060">
    <property type="entry name" value="HTH_AraC"/>
</dbReference>
<protein>
    <submittedName>
        <fullName evidence="5">Helix-turn-helix domain-containing protein</fullName>
    </submittedName>
</protein>
<evidence type="ECO:0000313" key="6">
    <source>
        <dbReference type="Proteomes" id="UP000612352"/>
    </source>
</evidence>
<dbReference type="PROSITE" id="PS01124">
    <property type="entry name" value="HTH_ARAC_FAMILY_2"/>
    <property type="match status" value="1"/>
</dbReference>
<dbReference type="EMBL" id="JAEDAJ010000015">
    <property type="protein sequence ID" value="MBK0332886.1"/>
    <property type="molecule type" value="Genomic_DNA"/>
</dbReference>
<dbReference type="Gene3D" id="1.10.10.60">
    <property type="entry name" value="Homeodomain-like"/>
    <property type="match status" value="2"/>
</dbReference>
<organism evidence="5 6">
    <name type="scientific">Brachybacterium halotolerans</name>
    <dbReference type="NCBI Taxonomy" id="2795215"/>
    <lineage>
        <taxon>Bacteria</taxon>
        <taxon>Bacillati</taxon>
        <taxon>Actinomycetota</taxon>
        <taxon>Actinomycetes</taxon>
        <taxon>Micrococcales</taxon>
        <taxon>Dermabacteraceae</taxon>
        <taxon>Brachybacterium</taxon>
    </lineage>
</organism>
<dbReference type="InterPro" id="IPR050204">
    <property type="entry name" value="AraC_XylS_family_regulators"/>
</dbReference>
<dbReference type="InterPro" id="IPR009057">
    <property type="entry name" value="Homeodomain-like_sf"/>
</dbReference>
<feature type="domain" description="HTH araC/xylS-type" evidence="4">
    <location>
        <begin position="183"/>
        <end position="281"/>
    </location>
</feature>
<dbReference type="InterPro" id="IPR003313">
    <property type="entry name" value="AraC-bd"/>
</dbReference>
<sequence length="283" mass="30668">MAGSPGSRSEVVAADQGLWCRRGDPPVMESMHRHNDVEINVVVRGELRYLHAGAPLIVREGRIAMFWATQPHGLVDSRPGDVCWVHVPLGTAMRWGLPEDAVGALLRARPLVIEAPDLVARFAGMTSLWLEEIGDRTREEFALLEIRAAVLRILQTEAEHASPAGPSDGGRRGLTAERLQHVRTMAQVVMDGFTEELAVADVASAVHLAPSHAMTVFRQAVGVTIGEYLTMCRVAEAQRLLITSGLTTAEIASASGFGSLSSFYSHVTAACGMAPREYRRLGR</sequence>
<dbReference type="Gene3D" id="2.60.120.10">
    <property type="entry name" value="Jelly Rolls"/>
    <property type="match status" value="1"/>
</dbReference>